<evidence type="ECO:0000313" key="3">
    <source>
        <dbReference type="Proteomes" id="UP000076717"/>
    </source>
</evidence>
<gene>
    <name evidence="2" type="ORF">ACH61_00260</name>
</gene>
<proteinExistence type="predicted"/>
<organism evidence="2 3">
    <name type="scientific">Rathayibacter tanaceti</name>
    <dbReference type="NCBI Taxonomy" id="1671680"/>
    <lineage>
        <taxon>Bacteria</taxon>
        <taxon>Bacillati</taxon>
        <taxon>Actinomycetota</taxon>
        <taxon>Actinomycetes</taxon>
        <taxon>Micrococcales</taxon>
        <taxon>Microbacteriaceae</taxon>
        <taxon>Rathayibacter</taxon>
    </lineage>
</organism>
<protein>
    <submittedName>
        <fullName evidence="2">Uncharacterized protein</fullName>
    </submittedName>
</protein>
<accession>A0A162G164</accession>
<feature type="region of interest" description="Disordered" evidence="1">
    <location>
        <begin position="29"/>
        <end position="53"/>
    </location>
</feature>
<keyword evidence="3" id="KW-1185">Reference proteome</keyword>
<evidence type="ECO:0000313" key="2">
    <source>
        <dbReference type="EMBL" id="KZX22630.1"/>
    </source>
</evidence>
<sequence>MVRTATGVVVGLDALIDLRAAFDAAPLAERPLEEPPLADEAPSGQAAAATRAP</sequence>
<dbReference type="EMBL" id="LIIN01000004">
    <property type="protein sequence ID" value="KZX22630.1"/>
    <property type="molecule type" value="Genomic_DNA"/>
</dbReference>
<evidence type="ECO:0000256" key="1">
    <source>
        <dbReference type="SAM" id="MobiDB-lite"/>
    </source>
</evidence>
<reference evidence="2 3" key="1">
    <citation type="submission" date="2015-08" db="EMBL/GenBank/DDBJ databases">
        <title>Draft Genome Sequence of Rathayibacter sp. Strain VKM Ac-2596 Isolated from Leaf Gall Induced by Plant-Parasitic Nematodes.</title>
        <authorList>
            <person name="Vasilenko O.V."/>
            <person name="Starodumova I.P."/>
            <person name="Tarlachkov S.V."/>
            <person name="Dorofeeva L.V."/>
            <person name="Evtushenko L.I."/>
        </authorList>
    </citation>
    <scope>NUCLEOTIDE SEQUENCE [LARGE SCALE GENOMIC DNA]</scope>
    <source>
        <strain evidence="2 3">VKM Ac-2596</strain>
    </source>
</reference>
<comment type="caution">
    <text evidence="2">The sequence shown here is derived from an EMBL/GenBank/DDBJ whole genome shotgun (WGS) entry which is preliminary data.</text>
</comment>
<name>A0A162G164_9MICO</name>
<dbReference type="AlphaFoldDB" id="A0A162G164"/>
<dbReference type="Proteomes" id="UP000076717">
    <property type="component" value="Unassembled WGS sequence"/>
</dbReference>